<dbReference type="Proteomes" id="UP000830198">
    <property type="component" value="Chromosome"/>
</dbReference>
<keyword evidence="4" id="KW-1185">Reference proteome</keyword>
<dbReference type="RefSeq" id="WP_247813901.1">
    <property type="nucleotide sequence ID" value="NZ_CP095855.1"/>
</dbReference>
<feature type="compositionally biased region" description="Polar residues" evidence="1">
    <location>
        <begin position="99"/>
        <end position="127"/>
    </location>
</feature>
<feature type="transmembrane region" description="Helical" evidence="2">
    <location>
        <begin position="53"/>
        <end position="74"/>
    </location>
</feature>
<keyword evidence="2" id="KW-0472">Membrane</keyword>
<protein>
    <recommendedName>
        <fullName evidence="5">Outer membrane protein beta-barrel domain-containing protein</fullName>
    </recommendedName>
</protein>
<evidence type="ECO:0000256" key="2">
    <source>
        <dbReference type="SAM" id="Phobius"/>
    </source>
</evidence>
<organism evidence="3 4">
    <name type="scientific">Chitinophaga filiformis</name>
    <name type="common">Myxococcus filiformis</name>
    <name type="synonym">Flexibacter filiformis</name>
    <dbReference type="NCBI Taxonomy" id="104663"/>
    <lineage>
        <taxon>Bacteria</taxon>
        <taxon>Pseudomonadati</taxon>
        <taxon>Bacteroidota</taxon>
        <taxon>Chitinophagia</taxon>
        <taxon>Chitinophagales</taxon>
        <taxon>Chitinophagaceae</taxon>
        <taxon>Chitinophaga</taxon>
    </lineage>
</organism>
<reference evidence="3 4" key="1">
    <citation type="submission" date="2022-04" db="EMBL/GenBank/DDBJ databases">
        <title>The arsenic-methylating capacity of Chitinophaga filiformis YT5 during chitin decomposition.</title>
        <authorList>
            <person name="Chen G."/>
            <person name="Liang Y."/>
        </authorList>
    </citation>
    <scope>NUCLEOTIDE SEQUENCE [LARGE SCALE GENOMIC DNA]</scope>
    <source>
        <strain evidence="3 4">YT5</strain>
    </source>
</reference>
<evidence type="ECO:0000313" key="3">
    <source>
        <dbReference type="EMBL" id="UPK71788.1"/>
    </source>
</evidence>
<keyword evidence="2" id="KW-0812">Transmembrane</keyword>
<feature type="compositionally biased region" description="Low complexity" evidence="1">
    <location>
        <begin position="157"/>
        <end position="182"/>
    </location>
</feature>
<name>A0ABY4I811_CHIFI</name>
<dbReference type="EMBL" id="CP095855">
    <property type="protein sequence ID" value="UPK71788.1"/>
    <property type="molecule type" value="Genomic_DNA"/>
</dbReference>
<evidence type="ECO:0000313" key="4">
    <source>
        <dbReference type="Proteomes" id="UP000830198"/>
    </source>
</evidence>
<feature type="region of interest" description="Disordered" evidence="1">
    <location>
        <begin position="99"/>
        <end position="202"/>
    </location>
</feature>
<feature type="compositionally biased region" description="Polar residues" evidence="1">
    <location>
        <begin position="193"/>
        <end position="202"/>
    </location>
</feature>
<evidence type="ECO:0008006" key="5">
    <source>
        <dbReference type="Google" id="ProtNLM"/>
    </source>
</evidence>
<accession>A0ABY4I811</accession>
<gene>
    <name evidence="3" type="ORF">MYF79_10890</name>
</gene>
<keyword evidence="2" id="KW-1133">Transmembrane helix</keyword>
<proteinExistence type="predicted"/>
<feature type="compositionally biased region" description="Polar residues" evidence="1">
    <location>
        <begin position="134"/>
        <end position="143"/>
    </location>
</feature>
<sequence length="537" mass="58371">MAEQHSGNKDFNKEELPIPIPPADQAWQSMLKKLDAELPAEGKLPAPAPARYIWVKGLSVVAVVAIIGLALWQYSHNNNRQLPSSGNNVADTSLAHVQTVSSGPDNHTQPISEQTDTASGYTTSSATDKAPGAASNTHPSAHSQAAEAPRSSQVPGALPSSPSQQTSQGSGSSASLSPSLASNRKYTAERTSTRLNSGEITTGKKNVKPLAIAEHPLEENSITKQLAKNKRQSKLSASDSNYTAKTDAALIPSTSTTVQAPSPISAYTDSHATKTAAIPSTNQVPTSTHANNQVAEQTLNRSTLQLSTIHAPVTGYNTSLQHEASQLTLHPHHTRERAERWAVYAQLNITLPLYNSSSYFMGPNGKDQFYRYLIPSVRIERKLWRGALSLDVQPTVAATPKFNKYKVGHQSLPYDTLQSLLKQFGSGIALQYQLPIRPKWQLGAGVQALFLQQAVVRQTIMDSMRVAKTSVFKASAADKQELSKVRINGTVELDYMAGKWQFGLRAIVPLTRVSKTKDIPTGPLNAELIVRRRLWRR</sequence>
<evidence type="ECO:0000256" key="1">
    <source>
        <dbReference type="SAM" id="MobiDB-lite"/>
    </source>
</evidence>